<dbReference type="GO" id="GO:0014809">
    <property type="term" value="P:regulation of skeletal muscle contraction by regulation of release of sequestered calcium ion"/>
    <property type="evidence" value="ECO:0007669"/>
    <property type="project" value="TreeGrafter"/>
</dbReference>
<dbReference type="EMBL" id="VWYG01015038">
    <property type="protein sequence ID" value="NXQ86789.1"/>
    <property type="molecule type" value="Genomic_DNA"/>
</dbReference>
<gene>
    <name evidence="7" type="primary">Casq1</name>
    <name evidence="7" type="ORF">NYCGRA_R15684</name>
</gene>
<keyword evidence="8" id="KW-1185">Reference proteome</keyword>
<dbReference type="GO" id="GO:0033018">
    <property type="term" value="C:sarcoplasmic reticulum lumen"/>
    <property type="evidence" value="ECO:0007669"/>
    <property type="project" value="UniProtKB-SubCell"/>
</dbReference>
<comment type="function">
    <text evidence="6">Calsequestrin is a high-capacity, moderate affinity, calcium-binding protein and thus acts as an internal calcium store in muscle.</text>
</comment>
<dbReference type="GO" id="GO:0005509">
    <property type="term" value="F:calcium ion binding"/>
    <property type="evidence" value="ECO:0007669"/>
    <property type="project" value="InterPro"/>
</dbReference>
<accession>A0A7L2GKE6</accession>
<evidence type="ECO:0000256" key="3">
    <source>
        <dbReference type="ARBA" id="ARBA00022837"/>
    </source>
</evidence>
<protein>
    <recommendedName>
        <fullName evidence="6">Calsequestrin</fullName>
    </recommendedName>
</protein>
<dbReference type="Pfam" id="PF01216">
    <property type="entry name" value="Calsequestrin"/>
    <property type="match status" value="1"/>
</dbReference>
<keyword evidence="3 6" id="KW-0106">Calcium</keyword>
<dbReference type="Gene3D" id="3.40.30.10">
    <property type="entry name" value="Glutaredoxin"/>
    <property type="match status" value="1"/>
</dbReference>
<dbReference type="PRINTS" id="PR00312">
    <property type="entry name" value="CALSEQUESTRN"/>
</dbReference>
<keyword evidence="5" id="KW-0514">Muscle protein</keyword>
<dbReference type="InterPro" id="IPR001393">
    <property type="entry name" value="Calsequestrin"/>
</dbReference>
<dbReference type="AlphaFoldDB" id="A0A7L2GKE6"/>
<dbReference type="OrthoDB" id="9837374at2759"/>
<evidence type="ECO:0000256" key="4">
    <source>
        <dbReference type="ARBA" id="ARBA00022951"/>
    </source>
</evidence>
<dbReference type="GO" id="GO:0030018">
    <property type="term" value="C:Z disc"/>
    <property type="evidence" value="ECO:0007669"/>
    <property type="project" value="TreeGrafter"/>
</dbReference>
<comment type="caution">
    <text evidence="7">The sequence shown here is derived from an EMBL/GenBank/DDBJ whole genome shotgun (WGS) entry which is preliminary data.</text>
</comment>
<dbReference type="Proteomes" id="UP000567826">
    <property type="component" value="Unassembled WGS sequence"/>
</dbReference>
<evidence type="ECO:0000256" key="2">
    <source>
        <dbReference type="ARBA" id="ARBA00010987"/>
    </source>
</evidence>
<feature type="non-terminal residue" evidence="7">
    <location>
        <position position="81"/>
    </location>
</feature>
<sequence>GQDRVLPVTAKNYRATLRRFPVLALLHHPPRHRDRAAQRHGEMEELVLELAAQVLEDKGVGFGLVDSEKDVAVAKKLGKGD</sequence>
<dbReference type="PANTHER" id="PTHR10033">
    <property type="entry name" value="CALSEQUESTRIN"/>
    <property type="match status" value="1"/>
</dbReference>
<proteinExistence type="inferred from homology"/>
<comment type="similarity">
    <text evidence="2 6">Belongs to the calsequestrin family.</text>
</comment>
<dbReference type="PANTHER" id="PTHR10033:SF14">
    <property type="entry name" value="CALSEQUESTRIN-1"/>
    <property type="match status" value="1"/>
</dbReference>
<organism evidence="7 8">
    <name type="scientific">Nyctibius grandis</name>
    <name type="common">Great potoo</name>
    <dbReference type="NCBI Taxonomy" id="48427"/>
    <lineage>
        <taxon>Eukaryota</taxon>
        <taxon>Metazoa</taxon>
        <taxon>Chordata</taxon>
        <taxon>Craniata</taxon>
        <taxon>Vertebrata</taxon>
        <taxon>Euteleostomi</taxon>
        <taxon>Archelosauria</taxon>
        <taxon>Archosauria</taxon>
        <taxon>Dinosauria</taxon>
        <taxon>Saurischia</taxon>
        <taxon>Theropoda</taxon>
        <taxon>Coelurosauria</taxon>
        <taxon>Aves</taxon>
        <taxon>Neognathae</taxon>
        <taxon>Neoaves</taxon>
        <taxon>Strisores</taxon>
        <taxon>Caprimulgiformes</taxon>
        <taxon>Nyctibiidae</taxon>
        <taxon>Nyctibius</taxon>
    </lineage>
</organism>
<keyword evidence="4" id="KW-0703">Sarcoplasmic reticulum</keyword>
<evidence type="ECO:0000313" key="8">
    <source>
        <dbReference type="Proteomes" id="UP000567826"/>
    </source>
</evidence>
<evidence type="ECO:0000256" key="6">
    <source>
        <dbReference type="RuleBase" id="RU000648"/>
    </source>
</evidence>
<reference evidence="7 8" key="1">
    <citation type="submission" date="2019-09" db="EMBL/GenBank/DDBJ databases">
        <title>Bird 10,000 Genomes (B10K) Project - Family phase.</title>
        <authorList>
            <person name="Zhang G."/>
        </authorList>
    </citation>
    <scope>NUCLEOTIDE SEQUENCE [LARGE SCALE GENOMIC DNA]</scope>
    <source>
        <strain evidence="7">B10K-DU-001-56</strain>
        <tissue evidence="7">Muscle</tissue>
    </source>
</reference>
<name>A0A7L2GKE6_NYCGR</name>
<evidence type="ECO:0000256" key="5">
    <source>
        <dbReference type="ARBA" id="ARBA00023179"/>
    </source>
</evidence>
<evidence type="ECO:0000313" key="7">
    <source>
        <dbReference type="EMBL" id="NXQ86789.1"/>
    </source>
</evidence>
<comment type="subcellular location">
    <subcellularLocation>
        <location evidence="1">Sarcoplasmic reticulum lumen</location>
    </subcellularLocation>
</comment>
<feature type="non-terminal residue" evidence="7">
    <location>
        <position position="1"/>
    </location>
</feature>
<evidence type="ECO:0000256" key="1">
    <source>
        <dbReference type="ARBA" id="ARBA00004564"/>
    </source>
</evidence>